<sequence length="433" mass="49915">MSCARNPYPQRSPIERGRERWEEYFDSEFRRELSGSGMRDQWSFLMMITDGDLYVTNVGESLDLKCDFHADNFDLFHYPVLWLKTQTKEESQINIMGNINEPFLATDRYSVDFTEASPRFVLELHIKDLRPEDSGNYTCQIRGPQSVILKTITHSVYVRTPVDHILITDTRNISLINMQANSPSTVTFIENQSATLRCLALGGNPPPSMEVYIGRDHLTQQFSFSNSARMTGEKGMRVLSYLTQRWSHNFNVGLPHNNKKLRCSVAVPGLQPVTESIKIIVYYKPRIACTSASAYIGDKNLKLTCEIRSNPPATKMFWLLDENETMIRPGEVANEYWSNIEDEHSGTTQIYLFMKQARDSSFRGYSLTAENNVGVETRQRIERRRNNLLSYQTTNPTEKRHRMTIVRTGKRRTNSNTELFCTHVHQHAQLLAC</sequence>
<keyword evidence="3" id="KW-1015">Disulfide bond</keyword>
<keyword evidence="2" id="KW-0472">Membrane</keyword>
<dbReference type="EnsemblMetazoa" id="CapteT223749">
    <property type="protein sequence ID" value="CapteP223749"/>
    <property type="gene ID" value="CapteG223749"/>
</dbReference>
<dbReference type="AlphaFoldDB" id="R7T880"/>
<evidence type="ECO:0000313" key="8">
    <source>
        <dbReference type="EnsemblMetazoa" id="CapteP223749"/>
    </source>
</evidence>
<organism evidence="7">
    <name type="scientific">Capitella teleta</name>
    <name type="common">Polychaete worm</name>
    <dbReference type="NCBI Taxonomy" id="283909"/>
    <lineage>
        <taxon>Eukaryota</taxon>
        <taxon>Metazoa</taxon>
        <taxon>Spiralia</taxon>
        <taxon>Lophotrochozoa</taxon>
        <taxon>Annelida</taxon>
        <taxon>Polychaeta</taxon>
        <taxon>Sedentaria</taxon>
        <taxon>Scolecida</taxon>
        <taxon>Capitellidae</taxon>
        <taxon>Capitella</taxon>
    </lineage>
</organism>
<evidence type="ECO:0000256" key="5">
    <source>
        <dbReference type="ARBA" id="ARBA00023319"/>
    </source>
</evidence>
<reference evidence="7 9" key="2">
    <citation type="journal article" date="2013" name="Nature">
        <title>Insights into bilaterian evolution from three spiralian genomes.</title>
        <authorList>
            <person name="Simakov O."/>
            <person name="Marletaz F."/>
            <person name="Cho S.J."/>
            <person name="Edsinger-Gonzales E."/>
            <person name="Havlak P."/>
            <person name="Hellsten U."/>
            <person name="Kuo D.H."/>
            <person name="Larsson T."/>
            <person name="Lv J."/>
            <person name="Arendt D."/>
            <person name="Savage R."/>
            <person name="Osoegawa K."/>
            <person name="de Jong P."/>
            <person name="Grimwood J."/>
            <person name="Chapman J.A."/>
            <person name="Shapiro H."/>
            <person name="Aerts A."/>
            <person name="Otillar R.P."/>
            <person name="Terry A.Y."/>
            <person name="Boore J.L."/>
            <person name="Grigoriev I.V."/>
            <person name="Lindberg D.R."/>
            <person name="Seaver E.C."/>
            <person name="Weisblat D.A."/>
            <person name="Putnam N.H."/>
            <person name="Rokhsar D.S."/>
        </authorList>
    </citation>
    <scope>NUCLEOTIDE SEQUENCE</scope>
    <source>
        <strain evidence="7 9">I ESC-2004</strain>
    </source>
</reference>
<feature type="domain" description="Ig-like" evidence="6">
    <location>
        <begin position="285"/>
        <end position="382"/>
    </location>
</feature>
<dbReference type="InterPro" id="IPR013106">
    <property type="entry name" value="Ig_V-set"/>
</dbReference>
<dbReference type="Pfam" id="PF07686">
    <property type="entry name" value="V-set"/>
    <property type="match status" value="1"/>
</dbReference>
<dbReference type="GO" id="GO:0050839">
    <property type="term" value="F:cell adhesion molecule binding"/>
    <property type="evidence" value="ECO:0007669"/>
    <property type="project" value="TreeGrafter"/>
</dbReference>
<dbReference type="Gene3D" id="2.60.40.10">
    <property type="entry name" value="Immunoglobulins"/>
    <property type="match status" value="3"/>
</dbReference>
<dbReference type="PANTHER" id="PTHR11640:SF31">
    <property type="entry name" value="IRREGULAR CHIASM C-ROUGHEST PROTEIN-RELATED"/>
    <property type="match status" value="1"/>
</dbReference>
<keyword evidence="5" id="KW-0393">Immunoglobulin domain</keyword>
<evidence type="ECO:0000313" key="9">
    <source>
        <dbReference type="Proteomes" id="UP000014760"/>
    </source>
</evidence>
<evidence type="ECO:0000256" key="4">
    <source>
        <dbReference type="ARBA" id="ARBA00023180"/>
    </source>
</evidence>
<gene>
    <name evidence="7" type="ORF">CAPTEDRAFT_223749</name>
</gene>
<dbReference type="PROSITE" id="PS50835">
    <property type="entry name" value="IG_LIKE"/>
    <property type="match status" value="2"/>
</dbReference>
<evidence type="ECO:0000259" key="6">
    <source>
        <dbReference type="PROSITE" id="PS50835"/>
    </source>
</evidence>
<name>R7T880_CAPTE</name>
<dbReference type="InterPro" id="IPR051275">
    <property type="entry name" value="Cell_adhesion_signaling"/>
</dbReference>
<keyword evidence="9" id="KW-1185">Reference proteome</keyword>
<dbReference type="GO" id="GO:0005886">
    <property type="term" value="C:plasma membrane"/>
    <property type="evidence" value="ECO:0007669"/>
    <property type="project" value="TreeGrafter"/>
</dbReference>
<dbReference type="OMA" id="RNDINAG"/>
<dbReference type="EMBL" id="AMQN01003191">
    <property type="status" value="NOT_ANNOTATED_CDS"/>
    <property type="molecule type" value="Genomic_DNA"/>
</dbReference>
<dbReference type="InterPro" id="IPR013783">
    <property type="entry name" value="Ig-like_fold"/>
</dbReference>
<dbReference type="OrthoDB" id="6478865at2759"/>
<dbReference type="GO" id="GO:0005911">
    <property type="term" value="C:cell-cell junction"/>
    <property type="evidence" value="ECO:0007669"/>
    <property type="project" value="TreeGrafter"/>
</dbReference>
<evidence type="ECO:0000313" key="7">
    <source>
        <dbReference type="EMBL" id="ELT89879.1"/>
    </source>
</evidence>
<protein>
    <recommendedName>
        <fullName evidence="6">Ig-like domain-containing protein</fullName>
    </recommendedName>
</protein>
<proteinExistence type="predicted"/>
<dbReference type="Proteomes" id="UP000014760">
    <property type="component" value="Unassembled WGS sequence"/>
</dbReference>
<dbReference type="SMART" id="SM00409">
    <property type="entry name" value="IG"/>
    <property type="match status" value="2"/>
</dbReference>
<comment type="subcellular location">
    <subcellularLocation>
        <location evidence="1">Membrane</location>
        <topology evidence="1">Single-pass type I membrane protein</topology>
    </subcellularLocation>
</comment>
<keyword evidence="4" id="KW-0325">Glycoprotein</keyword>
<feature type="domain" description="Ig-like" evidence="6">
    <location>
        <begin position="59"/>
        <end position="153"/>
    </location>
</feature>
<dbReference type="InterPro" id="IPR007110">
    <property type="entry name" value="Ig-like_dom"/>
</dbReference>
<evidence type="ECO:0000256" key="3">
    <source>
        <dbReference type="ARBA" id="ARBA00023157"/>
    </source>
</evidence>
<reference evidence="8" key="3">
    <citation type="submission" date="2015-06" db="UniProtKB">
        <authorList>
            <consortium name="EnsemblMetazoa"/>
        </authorList>
    </citation>
    <scope>IDENTIFICATION</scope>
</reference>
<dbReference type="GO" id="GO:0098609">
    <property type="term" value="P:cell-cell adhesion"/>
    <property type="evidence" value="ECO:0007669"/>
    <property type="project" value="TreeGrafter"/>
</dbReference>
<dbReference type="SMART" id="SM00408">
    <property type="entry name" value="IGc2"/>
    <property type="match status" value="1"/>
</dbReference>
<dbReference type="PANTHER" id="PTHR11640">
    <property type="entry name" value="NEPHRIN"/>
    <property type="match status" value="1"/>
</dbReference>
<dbReference type="HOGENOM" id="CLU_051916_0_0_1"/>
<evidence type="ECO:0000256" key="1">
    <source>
        <dbReference type="ARBA" id="ARBA00004479"/>
    </source>
</evidence>
<accession>R7T880</accession>
<evidence type="ECO:0000256" key="2">
    <source>
        <dbReference type="ARBA" id="ARBA00023136"/>
    </source>
</evidence>
<dbReference type="InterPro" id="IPR003598">
    <property type="entry name" value="Ig_sub2"/>
</dbReference>
<dbReference type="EMBL" id="KB311138">
    <property type="protein sequence ID" value="ELT89879.1"/>
    <property type="molecule type" value="Genomic_DNA"/>
</dbReference>
<reference evidence="9" key="1">
    <citation type="submission" date="2012-12" db="EMBL/GenBank/DDBJ databases">
        <authorList>
            <person name="Hellsten U."/>
            <person name="Grimwood J."/>
            <person name="Chapman J.A."/>
            <person name="Shapiro H."/>
            <person name="Aerts A."/>
            <person name="Otillar R.P."/>
            <person name="Terry A.Y."/>
            <person name="Boore J.L."/>
            <person name="Simakov O."/>
            <person name="Marletaz F."/>
            <person name="Cho S.-J."/>
            <person name="Edsinger-Gonzales E."/>
            <person name="Havlak P."/>
            <person name="Kuo D.-H."/>
            <person name="Larsson T."/>
            <person name="Lv J."/>
            <person name="Arendt D."/>
            <person name="Savage R."/>
            <person name="Osoegawa K."/>
            <person name="de Jong P."/>
            <person name="Lindberg D.R."/>
            <person name="Seaver E.C."/>
            <person name="Weisblat D.A."/>
            <person name="Putnam N.H."/>
            <person name="Grigoriev I.V."/>
            <person name="Rokhsar D.S."/>
        </authorList>
    </citation>
    <scope>NUCLEOTIDE SEQUENCE</scope>
    <source>
        <strain evidence="9">I ESC-2004</strain>
    </source>
</reference>
<dbReference type="InterPro" id="IPR003599">
    <property type="entry name" value="Ig_sub"/>
</dbReference>
<dbReference type="SUPFAM" id="SSF48726">
    <property type="entry name" value="Immunoglobulin"/>
    <property type="match status" value="3"/>
</dbReference>
<dbReference type="InterPro" id="IPR036179">
    <property type="entry name" value="Ig-like_dom_sf"/>
</dbReference>